<dbReference type="Gene3D" id="1.10.10.60">
    <property type="entry name" value="Homeodomain-like"/>
    <property type="match status" value="1"/>
</dbReference>
<proteinExistence type="predicted"/>
<keyword evidence="6" id="KW-1185">Reference proteome</keyword>
<comment type="caution">
    <text evidence="5">The sequence shown here is derived from an EMBL/GenBank/DDBJ whole genome shotgun (WGS) entry which is preliminary data.</text>
</comment>
<dbReference type="EMBL" id="JAAAPO010000001">
    <property type="protein sequence ID" value="NBC35218.1"/>
    <property type="molecule type" value="Genomic_DNA"/>
</dbReference>
<evidence type="ECO:0000313" key="6">
    <source>
        <dbReference type="Proteomes" id="UP000753724"/>
    </source>
</evidence>
<feature type="domain" description="HTH araC/xylS-type" evidence="4">
    <location>
        <begin position="20"/>
        <end position="121"/>
    </location>
</feature>
<dbReference type="SUPFAM" id="SSF46689">
    <property type="entry name" value="Homeodomain-like"/>
    <property type="match status" value="1"/>
</dbReference>
<evidence type="ECO:0000259" key="4">
    <source>
        <dbReference type="PROSITE" id="PS01124"/>
    </source>
</evidence>
<dbReference type="PANTHER" id="PTHR46796:SF6">
    <property type="entry name" value="ARAC SUBFAMILY"/>
    <property type="match status" value="1"/>
</dbReference>
<dbReference type="PANTHER" id="PTHR46796">
    <property type="entry name" value="HTH-TYPE TRANSCRIPTIONAL ACTIVATOR RHAS-RELATED"/>
    <property type="match status" value="1"/>
</dbReference>
<organism evidence="5 6">
    <name type="scientific">Novosphingobium ovatum</name>
    <dbReference type="NCBI Taxonomy" id="1908523"/>
    <lineage>
        <taxon>Bacteria</taxon>
        <taxon>Pseudomonadati</taxon>
        <taxon>Pseudomonadota</taxon>
        <taxon>Alphaproteobacteria</taxon>
        <taxon>Sphingomonadales</taxon>
        <taxon>Sphingomonadaceae</taxon>
        <taxon>Novosphingobium</taxon>
    </lineage>
</organism>
<name>A0ABW9X9M6_9SPHN</name>
<keyword evidence="2" id="KW-0238">DNA-binding</keyword>
<reference evidence="6" key="1">
    <citation type="submission" date="2020-01" db="EMBL/GenBank/DDBJ databases">
        <title>Sphingomonas sp. strain CSW-10.</title>
        <authorList>
            <person name="Chen W.-M."/>
        </authorList>
    </citation>
    <scope>NUCLEOTIDE SEQUENCE [LARGE SCALE GENOMIC DNA]</scope>
    <source>
        <strain evidence="6">FSY-8</strain>
    </source>
</reference>
<keyword evidence="3" id="KW-0804">Transcription</keyword>
<sequence length="126" mass="13923">MPLRSAGGAVVPICAPPLYHRMLCIIRARHADHDLDVAELAACLSISIRYVHKVMAQAGTSFATVLYEARLDHARRLLEDSACATRPLADIAWDAGFRDAGHFSRRFKGRFGVTPGAWRRMHVQAA</sequence>
<keyword evidence="1" id="KW-0805">Transcription regulation</keyword>
<gene>
    <name evidence="5" type="ORF">GTZ99_01440</name>
</gene>
<dbReference type="InterPro" id="IPR018060">
    <property type="entry name" value="HTH_AraC"/>
</dbReference>
<dbReference type="Pfam" id="PF12833">
    <property type="entry name" value="HTH_18"/>
    <property type="match status" value="1"/>
</dbReference>
<dbReference type="SMART" id="SM00342">
    <property type="entry name" value="HTH_ARAC"/>
    <property type="match status" value="1"/>
</dbReference>
<dbReference type="InterPro" id="IPR050204">
    <property type="entry name" value="AraC_XylS_family_regulators"/>
</dbReference>
<evidence type="ECO:0000313" key="5">
    <source>
        <dbReference type="EMBL" id="NBC35218.1"/>
    </source>
</evidence>
<protein>
    <submittedName>
        <fullName evidence="5">Helix-turn-helix domain-containing protein</fullName>
    </submittedName>
</protein>
<dbReference type="RefSeq" id="WP_161716501.1">
    <property type="nucleotide sequence ID" value="NZ_JAAAPO010000001.1"/>
</dbReference>
<dbReference type="PRINTS" id="PR00032">
    <property type="entry name" value="HTHARAC"/>
</dbReference>
<dbReference type="PROSITE" id="PS01124">
    <property type="entry name" value="HTH_ARAC_FAMILY_2"/>
    <property type="match status" value="1"/>
</dbReference>
<dbReference type="InterPro" id="IPR009057">
    <property type="entry name" value="Homeodomain-like_sf"/>
</dbReference>
<dbReference type="Proteomes" id="UP000753724">
    <property type="component" value="Unassembled WGS sequence"/>
</dbReference>
<accession>A0ABW9X9M6</accession>
<evidence type="ECO:0000256" key="2">
    <source>
        <dbReference type="ARBA" id="ARBA00023125"/>
    </source>
</evidence>
<evidence type="ECO:0000256" key="3">
    <source>
        <dbReference type="ARBA" id="ARBA00023163"/>
    </source>
</evidence>
<dbReference type="InterPro" id="IPR020449">
    <property type="entry name" value="Tscrpt_reg_AraC-type_HTH"/>
</dbReference>
<evidence type="ECO:0000256" key="1">
    <source>
        <dbReference type="ARBA" id="ARBA00023015"/>
    </source>
</evidence>